<evidence type="ECO:0000313" key="3">
    <source>
        <dbReference type="Proteomes" id="UP000255000"/>
    </source>
</evidence>
<dbReference type="InterPro" id="IPR054836">
    <property type="entry name" value="Tn5_transposase"/>
</dbReference>
<evidence type="ECO:0000313" key="2">
    <source>
        <dbReference type="EMBL" id="SUB02275.1"/>
    </source>
</evidence>
<name>A0A378ZYF2_9HYPH</name>
<organism evidence="2 3">
    <name type="scientific">Pannonibacter phragmitetus</name>
    <dbReference type="NCBI Taxonomy" id="121719"/>
    <lineage>
        <taxon>Bacteria</taxon>
        <taxon>Pseudomonadati</taxon>
        <taxon>Pseudomonadota</taxon>
        <taxon>Alphaproteobacteria</taxon>
        <taxon>Hyphomicrobiales</taxon>
        <taxon>Stappiaceae</taxon>
        <taxon>Pannonibacter</taxon>
    </lineage>
</organism>
<dbReference type="RefSeq" id="WP_019966712.1">
    <property type="nucleotide sequence ID" value="NZ_UGSK01000001.1"/>
</dbReference>
<dbReference type="OrthoDB" id="7729497at2"/>
<dbReference type="Proteomes" id="UP000255000">
    <property type="component" value="Unassembled WGS sequence"/>
</dbReference>
<keyword evidence="2" id="KW-0378">Hydrolase</keyword>
<dbReference type="GO" id="GO:0003677">
    <property type="term" value="F:DNA binding"/>
    <property type="evidence" value="ECO:0007669"/>
    <property type="project" value="InterPro"/>
</dbReference>
<proteinExistence type="predicted"/>
<protein>
    <submittedName>
        <fullName evidence="2">Transposase for transposon Tn5</fullName>
        <ecNumber evidence="2">3.1.-.-</ecNumber>
    </submittedName>
</protein>
<dbReference type="InterPro" id="IPR002559">
    <property type="entry name" value="Transposase_11"/>
</dbReference>
<dbReference type="NCBIfam" id="NF033590">
    <property type="entry name" value="transpos_IS4_3"/>
    <property type="match status" value="1"/>
</dbReference>
<gene>
    <name evidence="2" type="primary">tnpA</name>
    <name evidence="2" type="ORF">NCTC13350_03227</name>
</gene>
<reference evidence="2 3" key="1">
    <citation type="submission" date="2018-06" db="EMBL/GenBank/DDBJ databases">
        <authorList>
            <consortium name="Pathogen Informatics"/>
            <person name="Doyle S."/>
        </authorList>
    </citation>
    <scope>NUCLEOTIDE SEQUENCE [LARGE SCALE GENOMIC DNA]</scope>
    <source>
        <strain evidence="2 3">NCTC13350</strain>
    </source>
</reference>
<dbReference type="InterPro" id="IPR047768">
    <property type="entry name" value="Tn5p-like"/>
</dbReference>
<dbReference type="GO" id="GO:0004803">
    <property type="term" value="F:transposase activity"/>
    <property type="evidence" value="ECO:0007669"/>
    <property type="project" value="InterPro"/>
</dbReference>
<dbReference type="PANTHER" id="PTHR37319:SF1">
    <property type="entry name" value="TRANSPOSASE TN5 DIMERISATION DOMAIN-CONTAINING PROTEIN"/>
    <property type="match status" value="1"/>
</dbReference>
<dbReference type="GO" id="GO:0006313">
    <property type="term" value="P:DNA transposition"/>
    <property type="evidence" value="ECO:0007669"/>
    <property type="project" value="InterPro"/>
</dbReference>
<feature type="domain" description="Transposase IS4-like" evidence="1">
    <location>
        <begin position="199"/>
        <end position="279"/>
    </location>
</feature>
<dbReference type="InterPro" id="IPR014737">
    <property type="entry name" value="Transposase_Tn5-like_C"/>
</dbReference>
<dbReference type="Gene3D" id="3.90.350.10">
    <property type="entry name" value="Transposase Inhibitor Protein From Tn5, Chain A, domain 1"/>
    <property type="match status" value="1"/>
</dbReference>
<dbReference type="Gene3D" id="1.10.740.10">
    <property type="entry name" value="Transferase Inhibitor Protein From Tn5, Chain"/>
    <property type="match status" value="1"/>
</dbReference>
<dbReference type="GO" id="GO:0016787">
    <property type="term" value="F:hydrolase activity"/>
    <property type="evidence" value="ECO:0007669"/>
    <property type="project" value="UniProtKB-KW"/>
</dbReference>
<evidence type="ECO:0000259" key="1">
    <source>
        <dbReference type="Pfam" id="PF01609"/>
    </source>
</evidence>
<accession>A0A378ZYF2</accession>
<dbReference type="PANTHER" id="PTHR37319">
    <property type="entry name" value="TRANSPOSASE"/>
    <property type="match status" value="1"/>
</dbReference>
<dbReference type="EMBL" id="UGSK01000001">
    <property type="protein sequence ID" value="SUB02275.1"/>
    <property type="molecule type" value="Genomic_DNA"/>
</dbReference>
<dbReference type="AlphaFoldDB" id="A0A378ZYF2"/>
<dbReference type="SUPFAM" id="SSF53098">
    <property type="entry name" value="Ribonuclease H-like"/>
    <property type="match status" value="1"/>
</dbReference>
<sequence length="395" mass="43188">MRITRFLRNPSVSVDEMLLEAGQRTSVRSTGRDVLVIQDTTVVRSCGGGGDYLHVSIALDESDGALLGLVGGAFLKRSSGHKEKRRELPVEEKESFRWLESTEQAASVCAGAGRITVIADREGDIYEAFALRPEGTDLLIRAAQDRSLEDGGRLFAALEGLALAGQADISLPAGPGRRARTARLGLRFSTLKLARPNRRFAAGLPDAVEMQVISLREIDPPAGVQALHWRLLTTRPVRDAAEAFAMADLYRRRWTIEQLFRTLKTQGFDIEGVRIEEPGPRDKLVTAALIAAVAVQQLVHAREGGEGPLRPCTDTFEQADTPLLEAYCARLEGKTERQKNPHPKGSLAYAAWVCARLGGWTGYYGKPGPVVMLQGWLEIQAAKRAINAVGYEHDV</sequence>
<dbReference type="Pfam" id="PF01609">
    <property type="entry name" value="DDE_Tnp_1"/>
    <property type="match status" value="1"/>
</dbReference>
<dbReference type="InterPro" id="IPR012337">
    <property type="entry name" value="RNaseH-like_sf"/>
</dbReference>
<dbReference type="EC" id="3.1.-.-" evidence="2"/>